<protein>
    <submittedName>
        <fullName evidence="2">Uncharacterized protein</fullName>
    </submittedName>
</protein>
<organism evidence="2 3">
    <name type="scientific">Trichoderma cornu-damae</name>
    <dbReference type="NCBI Taxonomy" id="654480"/>
    <lineage>
        <taxon>Eukaryota</taxon>
        <taxon>Fungi</taxon>
        <taxon>Dikarya</taxon>
        <taxon>Ascomycota</taxon>
        <taxon>Pezizomycotina</taxon>
        <taxon>Sordariomycetes</taxon>
        <taxon>Hypocreomycetidae</taxon>
        <taxon>Hypocreales</taxon>
        <taxon>Hypocreaceae</taxon>
        <taxon>Trichoderma</taxon>
    </lineage>
</organism>
<evidence type="ECO:0000313" key="2">
    <source>
        <dbReference type="EMBL" id="KAH6603817.1"/>
    </source>
</evidence>
<feature type="compositionally biased region" description="Polar residues" evidence="1">
    <location>
        <begin position="82"/>
        <end position="92"/>
    </location>
</feature>
<accession>A0A9P8TTA3</accession>
<keyword evidence="3" id="KW-1185">Reference proteome</keyword>
<name>A0A9P8TTA3_9HYPO</name>
<evidence type="ECO:0000313" key="3">
    <source>
        <dbReference type="Proteomes" id="UP000827724"/>
    </source>
</evidence>
<sequence length="178" mass="18899">MSQKHRSKSLEEVEAELEGLGLTRRSAAAIVRLANTLKQTRKLRADHIHMLGPGKRRHPPSPLAGQVWNQSEVENIARPSHSETSISNTTSVGPAKPMLLPEPTQPFLHSDFGWLVPLISPGKDVAALGDGLVSDVDLAALTDAASRVGDVSIPEDDSSPQKAPSPALIAVEDGEDAA</sequence>
<gene>
    <name evidence="2" type="ORF">Trco_007263</name>
</gene>
<feature type="region of interest" description="Disordered" evidence="1">
    <location>
        <begin position="150"/>
        <end position="178"/>
    </location>
</feature>
<dbReference type="Proteomes" id="UP000827724">
    <property type="component" value="Unassembled WGS sequence"/>
</dbReference>
<proteinExistence type="predicted"/>
<reference evidence="2" key="1">
    <citation type="submission" date="2021-08" db="EMBL/GenBank/DDBJ databases">
        <title>Chromosome-Level Trichoderma cornu-damae using Hi-C Data.</title>
        <authorList>
            <person name="Kim C.S."/>
        </authorList>
    </citation>
    <scope>NUCLEOTIDE SEQUENCE</scope>
    <source>
        <strain evidence="2">KA19-0412C</strain>
    </source>
</reference>
<feature type="region of interest" description="Disordered" evidence="1">
    <location>
        <begin position="76"/>
        <end position="98"/>
    </location>
</feature>
<dbReference type="EMBL" id="JAIWOZ010000006">
    <property type="protein sequence ID" value="KAH6603817.1"/>
    <property type="molecule type" value="Genomic_DNA"/>
</dbReference>
<comment type="caution">
    <text evidence="2">The sequence shown here is derived from an EMBL/GenBank/DDBJ whole genome shotgun (WGS) entry which is preliminary data.</text>
</comment>
<dbReference type="OrthoDB" id="4898274at2759"/>
<dbReference type="AlphaFoldDB" id="A0A9P8TTA3"/>
<evidence type="ECO:0000256" key="1">
    <source>
        <dbReference type="SAM" id="MobiDB-lite"/>
    </source>
</evidence>